<protein>
    <submittedName>
        <fullName evidence="3">Flagellar hook-length control protein FliK</fullName>
    </submittedName>
</protein>
<feature type="compositionally biased region" description="Polar residues" evidence="1">
    <location>
        <begin position="107"/>
        <end position="123"/>
    </location>
</feature>
<dbReference type="EMBL" id="UOFJ01000300">
    <property type="protein sequence ID" value="VAW67901.1"/>
    <property type="molecule type" value="Genomic_DNA"/>
</dbReference>
<evidence type="ECO:0000313" key="3">
    <source>
        <dbReference type="EMBL" id="VAW67901.1"/>
    </source>
</evidence>
<dbReference type="PANTHER" id="PTHR37533:SF2">
    <property type="entry name" value="FLAGELLAR HOOK-LENGTH CONTROL PROTEIN"/>
    <property type="match status" value="1"/>
</dbReference>
<reference evidence="3" key="1">
    <citation type="submission" date="2018-06" db="EMBL/GenBank/DDBJ databases">
        <authorList>
            <person name="Zhirakovskaya E."/>
        </authorList>
    </citation>
    <scope>NUCLEOTIDE SEQUENCE</scope>
</reference>
<proteinExistence type="predicted"/>
<dbReference type="InterPro" id="IPR038610">
    <property type="entry name" value="FliK-like_C_sf"/>
</dbReference>
<feature type="compositionally biased region" description="Basic and acidic residues" evidence="1">
    <location>
        <begin position="415"/>
        <end position="427"/>
    </location>
</feature>
<name>A0A3B0XK18_9ZZZZ</name>
<evidence type="ECO:0000259" key="2">
    <source>
        <dbReference type="Pfam" id="PF02120"/>
    </source>
</evidence>
<keyword evidence="3" id="KW-0969">Cilium</keyword>
<dbReference type="Gene3D" id="3.30.750.140">
    <property type="match status" value="1"/>
</dbReference>
<feature type="compositionally biased region" description="Basic and acidic residues" evidence="1">
    <location>
        <begin position="77"/>
        <end position="104"/>
    </location>
</feature>
<dbReference type="Pfam" id="PF02120">
    <property type="entry name" value="Flg_hook"/>
    <property type="match status" value="1"/>
</dbReference>
<feature type="compositionally biased region" description="Polar residues" evidence="1">
    <location>
        <begin position="282"/>
        <end position="298"/>
    </location>
</feature>
<feature type="compositionally biased region" description="Polar residues" evidence="1">
    <location>
        <begin position="1"/>
        <end position="20"/>
    </location>
</feature>
<dbReference type="PANTHER" id="PTHR37533">
    <property type="entry name" value="FLAGELLAR HOOK-LENGTH CONTROL PROTEIN"/>
    <property type="match status" value="1"/>
</dbReference>
<sequence length="463" mass="50544">METQKLANINVSNSQLNASKNAGLPETTGPQQQSPFEDRLNKQIEQLRENRRDEEQLAQAKDKKNQRDSISTLDGISESKTREKAASEVQHEQKKNENEFEMPEKPVSSNNIGAQQTDPVDTQPESAERIIAQGETDLLLPLSGAVLPLSERDIKNVGDRADARLAPGLESGRIRTDLSARFNTPAELRADQLQKGAAVPENVRVVEQSVITAPLQTAFKLADKTSMQFYQPAQTSKILTETPPAPPPAALPADIITQTAQLQQVPFTTLLSKSTGERADTDNSLQQSALQTPGTGVSSVLPSGVTSLGHSQLNSLSTAISAQLSSPDWSAQMRQKVSMMLQGGIQKADIKLNPAHLGPMEIKLSMSDDRASISFVTQHAPVREAIEQAMPKLREMLEEQGLNLVDVDVSTYAEQQHKEQQSDEKSNSRHRRSADETPLQENIPEQQGAGINVVMDSAVNIYA</sequence>
<feature type="region of interest" description="Disordered" evidence="1">
    <location>
        <begin position="1"/>
        <end position="123"/>
    </location>
</feature>
<dbReference type="InterPro" id="IPR052563">
    <property type="entry name" value="FliK"/>
</dbReference>
<accession>A0A3B0XK18</accession>
<feature type="compositionally biased region" description="Basic and acidic residues" evidence="1">
    <location>
        <begin position="36"/>
        <end position="67"/>
    </location>
</feature>
<dbReference type="AlphaFoldDB" id="A0A3B0XK18"/>
<feature type="region of interest" description="Disordered" evidence="1">
    <location>
        <begin position="274"/>
        <end position="298"/>
    </location>
</feature>
<keyword evidence="3" id="KW-0966">Cell projection</keyword>
<dbReference type="CDD" id="cd17470">
    <property type="entry name" value="T3SS_Flik_C"/>
    <property type="match status" value="1"/>
</dbReference>
<feature type="domain" description="Flagellar hook-length control protein-like C-terminal" evidence="2">
    <location>
        <begin position="335"/>
        <end position="416"/>
    </location>
</feature>
<feature type="region of interest" description="Disordered" evidence="1">
    <location>
        <begin position="414"/>
        <end position="450"/>
    </location>
</feature>
<dbReference type="InterPro" id="IPR021136">
    <property type="entry name" value="Flagellar_hook_control-like_C"/>
</dbReference>
<evidence type="ECO:0000256" key="1">
    <source>
        <dbReference type="SAM" id="MobiDB-lite"/>
    </source>
</evidence>
<keyword evidence="3" id="KW-0282">Flagellum</keyword>
<organism evidence="3">
    <name type="scientific">hydrothermal vent metagenome</name>
    <dbReference type="NCBI Taxonomy" id="652676"/>
    <lineage>
        <taxon>unclassified sequences</taxon>
        <taxon>metagenomes</taxon>
        <taxon>ecological metagenomes</taxon>
    </lineage>
</organism>
<gene>
    <name evidence="3" type="ORF">MNBD_GAMMA10-598</name>
</gene>